<dbReference type="GO" id="GO:0016616">
    <property type="term" value="F:oxidoreductase activity, acting on the CH-OH group of donors, NAD or NADP as acceptor"/>
    <property type="evidence" value="ECO:0007669"/>
    <property type="project" value="TreeGrafter"/>
</dbReference>
<keyword evidence="3" id="KW-0560">Oxidoreductase</keyword>
<feature type="transmembrane region" description="Helical" evidence="4">
    <location>
        <begin position="67"/>
        <end position="89"/>
    </location>
</feature>
<dbReference type="RefSeq" id="XP_041559139.1">
    <property type="nucleotide sequence ID" value="XM_041706788.1"/>
</dbReference>
<evidence type="ECO:0000313" key="6">
    <source>
        <dbReference type="Proteomes" id="UP000654913"/>
    </source>
</evidence>
<dbReference type="Pfam" id="PF00106">
    <property type="entry name" value="adh_short"/>
    <property type="match status" value="2"/>
</dbReference>
<dbReference type="InterPro" id="IPR036291">
    <property type="entry name" value="NAD(P)-bd_dom_sf"/>
</dbReference>
<reference evidence="5" key="1">
    <citation type="submission" date="2021-01" db="EMBL/GenBank/DDBJ databases">
        <authorList>
            <consortium name="Aspergillus puulaauensis MK2 genome sequencing consortium"/>
            <person name="Kazuki M."/>
            <person name="Futagami T."/>
        </authorList>
    </citation>
    <scope>NUCLEOTIDE SEQUENCE</scope>
    <source>
        <strain evidence="5">MK2</strain>
    </source>
</reference>
<dbReference type="PANTHER" id="PTHR44229:SF4">
    <property type="entry name" value="15-HYDROXYPROSTAGLANDIN DEHYDROGENASE [NAD(+)]"/>
    <property type="match status" value="1"/>
</dbReference>
<feature type="transmembrane region" description="Helical" evidence="4">
    <location>
        <begin position="101"/>
        <end position="122"/>
    </location>
</feature>
<dbReference type="GeneID" id="64976950"/>
<keyword evidence="2" id="KW-0521">NADP</keyword>
<dbReference type="PROSITE" id="PS00061">
    <property type="entry name" value="ADH_SHORT"/>
    <property type="match status" value="1"/>
</dbReference>
<evidence type="ECO:0000256" key="4">
    <source>
        <dbReference type="SAM" id="Phobius"/>
    </source>
</evidence>
<dbReference type="SUPFAM" id="SSF51735">
    <property type="entry name" value="NAD(P)-binding Rossmann-fold domains"/>
    <property type="match status" value="1"/>
</dbReference>
<keyword evidence="6" id="KW-1185">Reference proteome</keyword>
<keyword evidence="4" id="KW-0472">Membrane</keyword>
<dbReference type="KEGG" id="apuu:APUU_51656S"/>
<dbReference type="Gene3D" id="3.40.50.720">
    <property type="entry name" value="NAD(P)-binding Rossmann-like Domain"/>
    <property type="match status" value="2"/>
</dbReference>
<evidence type="ECO:0000256" key="1">
    <source>
        <dbReference type="ARBA" id="ARBA00006484"/>
    </source>
</evidence>
<dbReference type="PANTHER" id="PTHR44229">
    <property type="entry name" value="15-HYDROXYPROSTAGLANDIN DEHYDROGENASE [NAD(+)]"/>
    <property type="match status" value="1"/>
</dbReference>
<evidence type="ECO:0000313" key="5">
    <source>
        <dbReference type="EMBL" id="BCS26945.1"/>
    </source>
</evidence>
<dbReference type="GO" id="GO:0005737">
    <property type="term" value="C:cytoplasm"/>
    <property type="evidence" value="ECO:0007669"/>
    <property type="project" value="TreeGrafter"/>
</dbReference>
<dbReference type="InterPro" id="IPR020904">
    <property type="entry name" value="Sc_DH/Rdtase_CS"/>
</dbReference>
<name>A0A7R7XSJ5_9EURO</name>
<dbReference type="GO" id="GO:0044550">
    <property type="term" value="P:secondary metabolite biosynthetic process"/>
    <property type="evidence" value="ECO:0007669"/>
    <property type="project" value="UniProtKB-ARBA"/>
</dbReference>
<dbReference type="PRINTS" id="PR00081">
    <property type="entry name" value="GDHRDH"/>
</dbReference>
<evidence type="ECO:0000256" key="2">
    <source>
        <dbReference type="ARBA" id="ARBA00022857"/>
    </source>
</evidence>
<keyword evidence="4" id="KW-0812">Transmembrane</keyword>
<proteinExistence type="inferred from homology"/>
<keyword evidence="4" id="KW-1133">Transmembrane helix</keyword>
<gene>
    <name evidence="5" type="ORF">APUU_51656S</name>
</gene>
<sequence length="254" mass="27052">MAKEIGIITGGVSGIGLETAKRLNATGSWTLHLLDRNRAAADAALHAVPGATFHEVDLTSYDTQAQAFQAMTLIILLLATVIATAYLALHYMRLSPHRGKGGVIVLTGSIGGLYAASFQPIYGAAKASTIHFVRGVASPLYHNDRIRICTVCPGNVHTNMLRADEWSAFPPEFFSPVESLAQAVEMVIAGGEMVDCTGRLAVLRGKDWGFTVEVYGRDKLYFRDQVDFADGDIRTVIEVASVDNAVAAGIAGGS</sequence>
<dbReference type="Proteomes" id="UP000654913">
    <property type="component" value="Chromosome 5"/>
</dbReference>
<protein>
    <submittedName>
        <fullName evidence="5">Putative secondary metabolism biosynthetic enzyme</fullName>
    </submittedName>
</protein>
<organism evidence="5 6">
    <name type="scientific">Aspergillus puulaauensis</name>
    <dbReference type="NCBI Taxonomy" id="1220207"/>
    <lineage>
        <taxon>Eukaryota</taxon>
        <taxon>Fungi</taxon>
        <taxon>Dikarya</taxon>
        <taxon>Ascomycota</taxon>
        <taxon>Pezizomycotina</taxon>
        <taxon>Eurotiomycetes</taxon>
        <taxon>Eurotiomycetidae</taxon>
        <taxon>Eurotiales</taxon>
        <taxon>Aspergillaceae</taxon>
        <taxon>Aspergillus</taxon>
    </lineage>
</organism>
<dbReference type="OrthoDB" id="417891at2759"/>
<evidence type="ECO:0000256" key="3">
    <source>
        <dbReference type="ARBA" id="ARBA00023002"/>
    </source>
</evidence>
<comment type="similarity">
    <text evidence="1">Belongs to the short-chain dehydrogenases/reductases (SDR) family.</text>
</comment>
<dbReference type="InterPro" id="IPR002347">
    <property type="entry name" value="SDR_fam"/>
</dbReference>
<dbReference type="AlphaFoldDB" id="A0A7R7XSJ5"/>
<dbReference type="EMBL" id="AP024447">
    <property type="protein sequence ID" value="BCS26945.1"/>
    <property type="molecule type" value="Genomic_DNA"/>
</dbReference>
<accession>A0A7R7XSJ5</accession>
<reference evidence="5" key="2">
    <citation type="submission" date="2021-02" db="EMBL/GenBank/DDBJ databases">
        <title>Aspergillus puulaauensis MK2 genome sequence.</title>
        <authorList>
            <person name="Futagami T."/>
            <person name="Mori K."/>
            <person name="Kadooka C."/>
            <person name="Tanaka T."/>
        </authorList>
    </citation>
    <scope>NUCLEOTIDE SEQUENCE</scope>
    <source>
        <strain evidence="5">MK2</strain>
    </source>
</reference>